<organism evidence="1 2">
    <name type="scientific">Allacma fusca</name>
    <dbReference type="NCBI Taxonomy" id="39272"/>
    <lineage>
        <taxon>Eukaryota</taxon>
        <taxon>Metazoa</taxon>
        <taxon>Ecdysozoa</taxon>
        <taxon>Arthropoda</taxon>
        <taxon>Hexapoda</taxon>
        <taxon>Collembola</taxon>
        <taxon>Symphypleona</taxon>
        <taxon>Sminthuridae</taxon>
        <taxon>Allacma</taxon>
    </lineage>
</organism>
<dbReference type="Proteomes" id="UP000708208">
    <property type="component" value="Unassembled WGS sequence"/>
</dbReference>
<protein>
    <submittedName>
        <fullName evidence="1">Uncharacterized protein</fullName>
    </submittedName>
</protein>
<keyword evidence="2" id="KW-1185">Reference proteome</keyword>
<proteinExistence type="predicted"/>
<comment type="caution">
    <text evidence="1">The sequence shown here is derived from an EMBL/GenBank/DDBJ whole genome shotgun (WGS) entry which is preliminary data.</text>
</comment>
<gene>
    <name evidence="1" type="ORF">AFUS01_LOCUS8074</name>
</gene>
<evidence type="ECO:0000313" key="2">
    <source>
        <dbReference type="Proteomes" id="UP000708208"/>
    </source>
</evidence>
<name>A0A8J2K2Z4_9HEXA</name>
<reference evidence="1" key="1">
    <citation type="submission" date="2021-06" db="EMBL/GenBank/DDBJ databases">
        <authorList>
            <person name="Hodson N. C."/>
            <person name="Mongue J. A."/>
            <person name="Jaron S. K."/>
        </authorList>
    </citation>
    <scope>NUCLEOTIDE SEQUENCE</scope>
</reference>
<dbReference type="EMBL" id="CAJVCH010055346">
    <property type="protein sequence ID" value="CAG7718703.1"/>
    <property type="molecule type" value="Genomic_DNA"/>
</dbReference>
<dbReference type="AlphaFoldDB" id="A0A8J2K2Z4"/>
<accession>A0A8J2K2Z4</accession>
<evidence type="ECO:0000313" key="1">
    <source>
        <dbReference type="EMBL" id="CAG7718703.1"/>
    </source>
</evidence>
<sequence length="71" mass="7616">MAGHSVPDFSGSLEFNFLKFGNKFNCAVPAVDFVTGDRESSFGAWAAPEEGVGGFLYISEMSNAKGRKTSF</sequence>